<dbReference type="EMBL" id="ML996092">
    <property type="protein sequence ID" value="KAF2148965.1"/>
    <property type="molecule type" value="Genomic_DNA"/>
</dbReference>
<comment type="caution">
    <text evidence="2">The sequence shown here is derived from an EMBL/GenBank/DDBJ whole genome shotgun (WGS) entry which is preliminary data.</text>
</comment>
<evidence type="ECO:0000313" key="2">
    <source>
        <dbReference type="EMBL" id="KAF2148965.1"/>
    </source>
</evidence>
<dbReference type="OrthoDB" id="3546385at2759"/>
<dbReference type="Pfam" id="PF20150">
    <property type="entry name" value="2EXR"/>
    <property type="match status" value="1"/>
</dbReference>
<feature type="domain" description="2EXR" evidence="1">
    <location>
        <begin position="14"/>
        <end position="131"/>
    </location>
</feature>
<keyword evidence="3" id="KW-1185">Reference proteome</keyword>
<dbReference type="Proteomes" id="UP000799439">
    <property type="component" value="Unassembled WGS sequence"/>
</dbReference>
<reference evidence="2" key="1">
    <citation type="journal article" date="2020" name="Stud. Mycol.">
        <title>101 Dothideomycetes genomes: a test case for predicting lifestyles and emergence of pathogens.</title>
        <authorList>
            <person name="Haridas S."/>
            <person name="Albert R."/>
            <person name="Binder M."/>
            <person name="Bloem J."/>
            <person name="Labutti K."/>
            <person name="Salamov A."/>
            <person name="Andreopoulos B."/>
            <person name="Baker S."/>
            <person name="Barry K."/>
            <person name="Bills G."/>
            <person name="Bluhm B."/>
            <person name="Cannon C."/>
            <person name="Castanera R."/>
            <person name="Culley D."/>
            <person name="Daum C."/>
            <person name="Ezra D."/>
            <person name="Gonzalez J."/>
            <person name="Henrissat B."/>
            <person name="Kuo A."/>
            <person name="Liang C."/>
            <person name="Lipzen A."/>
            <person name="Lutzoni F."/>
            <person name="Magnuson J."/>
            <person name="Mondo S."/>
            <person name="Nolan M."/>
            <person name="Ohm R."/>
            <person name="Pangilinan J."/>
            <person name="Park H.-J."/>
            <person name="Ramirez L."/>
            <person name="Alfaro M."/>
            <person name="Sun H."/>
            <person name="Tritt A."/>
            <person name="Yoshinaga Y."/>
            <person name="Zwiers L.-H."/>
            <person name="Turgeon B."/>
            <person name="Goodwin S."/>
            <person name="Spatafora J."/>
            <person name="Crous P."/>
            <person name="Grigoriev I."/>
        </authorList>
    </citation>
    <scope>NUCLEOTIDE SEQUENCE</scope>
    <source>
        <strain evidence="2">CBS 260.36</strain>
    </source>
</reference>
<accession>A0A9P4MCP5</accession>
<dbReference type="AlphaFoldDB" id="A0A9P4MCP5"/>
<dbReference type="InterPro" id="IPR045518">
    <property type="entry name" value="2EXR"/>
</dbReference>
<evidence type="ECO:0000259" key="1">
    <source>
        <dbReference type="Pfam" id="PF20150"/>
    </source>
</evidence>
<protein>
    <recommendedName>
        <fullName evidence="1">2EXR domain-containing protein</fullName>
    </recommendedName>
</protein>
<proteinExistence type="predicted"/>
<gene>
    <name evidence="2" type="ORF">K461DRAFT_282445</name>
</gene>
<name>A0A9P4MCP5_9PEZI</name>
<evidence type="ECO:0000313" key="3">
    <source>
        <dbReference type="Proteomes" id="UP000799439"/>
    </source>
</evidence>
<sequence>MDQASLESGSLSTFPRFPDLPLEIRLQIWREALPLQCEPALHNFVHVEQYWATRPSIPGYMDFFAEAVPIWEFQHDLLKGVRYDVPFARATREARRVALDWAHERKMLPTCSRESKTSALFARAFEPKRDVVYVADGDWHLFMSRPRPDTYFYRDIHSRPYRSAIKHVAIHMENFEKTNLSELQEPDLLKIHPRLESLYIVNISDKLDLFQEVERVASWDSCQGCFDTPALGSRNRDPVIHIVINWLTPHLLMHKTRYLEIRYLSLEKE</sequence>
<organism evidence="2 3">
    <name type="scientific">Myriangium duriaei CBS 260.36</name>
    <dbReference type="NCBI Taxonomy" id="1168546"/>
    <lineage>
        <taxon>Eukaryota</taxon>
        <taxon>Fungi</taxon>
        <taxon>Dikarya</taxon>
        <taxon>Ascomycota</taxon>
        <taxon>Pezizomycotina</taxon>
        <taxon>Dothideomycetes</taxon>
        <taxon>Dothideomycetidae</taxon>
        <taxon>Myriangiales</taxon>
        <taxon>Myriangiaceae</taxon>
        <taxon>Myriangium</taxon>
    </lineage>
</organism>